<evidence type="ECO:0000256" key="4">
    <source>
        <dbReference type="ARBA" id="ARBA00022982"/>
    </source>
</evidence>
<evidence type="ECO:0000256" key="2">
    <source>
        <dbReference type="ARBA" id="ARBA00022617"/>
    </source>
</evidence>
<proteinExistence type="predicted"/>
<keyword evidence="5 6" id="KW-0408">Iron</keyword>
<evidence type="ECO:0000256" key="6">
    <source>
        <dbReference type="PROSITE-ProRule" id="PRU00433"/>
    </source>
</evidence>
<keyword evidence="2 6" id="KW-0349">Heme</keyword>
<dbReference type="SUPFAM" id="SSF46626">
    <property type="entry name" value="Cytochrome c"/>
    <property type="match status" value="2"/>
</dbReference>
<feature type="domain" description="Cytochrome c" evidence="7">
    <location>
        <begin position="58"/>
        <end position="148"/>
    </location>
</feature>
<dbReference type="InterPro" id="IPR050597">
    <property type="entry name" value="Cytochrome_c_Oxidase_Subunit"/>
</dbReference>
<evidence type="ECO:0000256" key="5">
    <source>
        <dbReference type="ARBA" id="ARBA00023004"/>
    </source>
</evidence>
<dbReference type="Pfam" id="PF00034">
    <property type="entry name" value="Cytochrom_C"/>
    <property type="match status" value="1"/>
</dbReference>
<organism evidence="8 9">
    <name type="scientific">Dyella nitratireducens</name>
    <dbReference type="NCBI Taxonomy" id="1849580"/>
    <lineage>
        <taxon>Bacteria</taxon>
        <taxon>Pseudomonadati</taxon>
        <taxon>Pseudomonadota</taxon>
        <taxon>Gammaproteobacteria</taxon>
        <taxon>Lysobacterales</taxon>
        <taxon>Rhodanobacteraceae</taxon>
        <taxon>Dyella</taxon>
    </lineage>
</organism>
<keyword evidence="9" id="KW-1185">Reference proteome</keyword>
<name>A0ABQ1FIH3_9GAMM</name>
<evidence type="ECO:0000259" key="7">
    <source>
        <dbReference type="PROSITE" id="PS51007"/>
    </source>
</evidence>
<keyword evidence="4" id="KW-0249">Electron transport</keyword>
<dbReference type="Proteomes" id="UP000620046">
    <property type="component" value="Unassembled WGS sequence"/>
</dbReference>
<gene>
    <name evidence="8" type="ORF">GCM10010981_00570</name>
</gene>
<evidence type="ECO:0000313" key="8">
    <source>
        <dbReference type="EMBL" id="GGA16755.1"/>
    </source>
</evidence>
<protein>
    <recommendedName>
        <fullName evidence="7">Cytochrome c domain-containing protein</fullName>
    </recommendedName>
</protein>
<keyword evidence="1" id="KW-0813">Transport</keyword>
<dbReference type="PANTHER" id="PTHR33751:SF9">
    <property type="entry name" value="CYTOCHROME C4"/>
    <property type="match status" value="1"/>
</dbReference>
<reference evidence="9" key="1">
    <citation type="journal article" date="2019" name="Int. J. Syst. Evol. Microbiol.">
        <title>The Global Catalogue of Microorganisms (GCM) 10K type strain sequencing project: providing services to taxonomists for standard genome sequencing and annotation.</title>
        <authorList>
            <consortium name="The Broad Institute Genomics Platform"/>
            <consortium name="The Broad Institute Genome Sequencing Center for Infectious Disease"/>
            <person name="Wu L."/>
            <person name="Ma J."/>
        </authorList>
    </citation>
    <scope>NUCLEOTIDE SEQUENCE [LARGE SCALE GENOMIC DNA]</scope>
    <source>
        <strain evidence="9">CGMCC 1.15439</strain>
    </source>
</reference>
<evidence type="ECO:0000256" key="3">
    <source>
        <dbReference type="ARBA" id="ARBA00022723"/>
    </source>
</evidence>
<dbReference type="EMBL" id="BMJA01000001">
    <property type="protein sequence ID" value="GGA16755.1"/>
    <property type="molecule type" value="Genomic_DNA"/>
</dbReference>
<dbReference type="InterPro" id="IPR009056">
    <property type="entry name" value="Cyt_c-like_dom"/>
</dbReference>
<evidence type="ECO:0000313" key="9">
    <source>
        <dbReference type="Proteomes" id="UP000620046"/>
    </source>
</evidence>
<accession>A0ABQ1FIH3</accession>
<dbReference type="InterPro" id="IPR036909">
    <property type="entry name" value="Cyt_c-like_dom_sf"/>
</dbReference>
<sequence length="150" mass="15761">MNADYLAHALTMFKAGTRRSDVMQPIAKTLSDADINALAHFFSAQNPPLAPAPAPATDLVTAGNTLAMHGGDNGVPACFSCHGENGRGNGQRFPGIAGEPDAFVVNRLHEFQVRAKADTPKPGSMTEVASKLTEEQIHAAAAFLSVTQPH</sequence>
<comment type="caution">
    <text evidence="8">The sequence shown here is derived from an EMBL/GenBank/DDBJ whole genome shotgun (WGS) entry which is preliminary data.</text>
</comment>
<dbReference type="PROSITE" id="PS51007">
    <property type="entry name" value="CYTC"/>
    <property type="match status" value="1"/>
</dbReference>
<dbReference type="PANTHER" id="PTHR33751">
    <property type="entry name" value="CBB3-TYPE CYTOCHROME C OXIDASE SUBUNIT FIXP"/>
    <property type="match status" value="1"/>
</dbReference>
<keyword evidence="3 6" id="KW-0479">Metal-binding</keyword>
<dbReference type="Gene3D" id="1.10.760.10">
    <property type="entry name" value="Cytochrome c-like domain"/>
    <property type="match status" value="2"/>
</dbReference>
<evidence type="ECO:0000256" key="1">
    <source>
        <dbReference type="ARBA" id="ARBA00022448"/>
    </source>
</evidence>